<sequence>MAPSRRGSTSGRGRGRGLGRGGHTNTSNASLPQLPPFIGIPYTPSIGLSYPSTEAPRNQDEDSAPRLPDPEAVNTDRQIEAAATMLQTAGPGRGADVLGQHQQQRTGGFNKPSQDRLRAFAGSIYPQARPSSTATSFCHTSQVSGTRCERASSAPTVRSRKSKVYISSYDNTTQEVIRLARAATVNDMLKEVGWFYGSASCDACKANFKENLYMACERLEHNVELDNNIEYLIGKGLTGARTRAVQFAEPYAQGYLICTDPQINANPDTLNTWRKQRVQMITDDSEENLKHFFLHEHDSEGNVSRFFANNAFETFHLTFWYTQSVLPVGQFKSTYRTTPTPMLALSATALLCALHRESGGRQSNRGATLMFEGTVYGLHFDRYREGIVRVLEHTTFGQAFSEYLYSLHARGMKMLEANTGGPGSPRKPPPLFIPEGTKGTTAALPAPIFIPGGVQVMPAGASPSIYPAPLYGGRTSDYDHTSQAQAGPSTQPEQQFDYDFYNENDYHY</sequence>
<feature type="region of interest" description="Disordered" evidence="1">
    <location>
        <begin position="472"/>
        <end position="497"/>
    </location>
</feature>
<name>A0A8I2YLR6_9AGAM</name>
<feature type="region of interest" description="Disordered" evidence="1">
    <location>
        <begin position="1"/>
        <end position="72"/>
    </location>
</feature>
<evidence type="ECO:0000313" key="3">
    <source>
        <dbReference type="EMBL" id="KAG6375084.1"/>
    </source>
</evidence>
<dbReference type="Pfam" id="PF20149">
    <property type="entry name" value="DUF6532"/>
    <property type="match status" value="1"/>
</dbReference>
<comment type="caution">
    <text evidence="3">The sequence shown here is derived from an EMBL/GenBank/DDBJ whole genome shotgun (WGS) entry which is preliminary data.</text>
</comment>
<gene>
    <name evidence="3" type="ORF">JVT61DRAFT_3869</name>
</gene>
<protein>
    <recommendedName>
        <fullName evidence="2">DUF6532 domain-containing protein</fullName>
    </recommendedName>
</protein>
<accession>A0A8I2YLR6</accession>
<keyword evidence="4" id="KW-1185">Reference proteome</keyword>
<reference evidence="3" key="1">
    <citation type="submission" date="2021-03" db="EMBL/GenBank/DDBJ databases">
        <title>Evolutionary innovations through gain and loss of genes in the ectomycorrhizal Boletales.</title>
        <authorList>
            <person name="Wu G."/>
            <person name="Miyauchi S."/>
            <person name="Morin E."/>
            <person name="Yang Z.-L."/>
            <person name="Xu J."/>
            <person name="Martin F.M."/>
        </authorList>
    </citation>
    <scope>NUCLEOTIDE SEQUENCE</scope>
    <source>
        <strain evidence="3">BR01</strain>
    </source>
</reference>
<dbReference type="Proteomes" id="UP000683000">
    <property type="component" value="Unassembled WGS sequence"/>
</dbReference>
<dbReference type="EMBL" id="JAGFBS010000016">
    <property type="protein sequence ID" value="KAG6375084.1"/>
    <property type="molecule type" value="Genomic_DNA"/>
</dbReference>
<organism evidence="3 4">
    <name type="scientific">Boletus reticuloceps</name>
    <dbReference type="NCBI Taxonomy" id="495285"/>
    <lineage>
        <taxon>Eukaryota</taxon>
        <taxon>Fungi</taxon>
        <taxon>Dikarya</taxon>
        <taxon>Basidiomycota</taxon>
        <taxon>Agaricomycotina</taxon>
        <taxon>Agaricomycetes</taxon>
        <taxon>Agaricomycetidae</taxon>
        <taxon>Boletales</taxon>
        <taxon>Boletineae</taxon>
        <taxon>Boletaceae</taxon>
        <taxon>Boletoideae</taxon>
        <taxon>Boletus</taxon>
    </lineage>
</organism>
<proteinExistence type="predicted"/>
<dbReference type="OrthoDB" id="2676889at2759"/>
<dbReference type="InterPro" id="IPR045341">
    <property type="entry name" value="DUF6532"/>
</dbReference>
<evidence type="ECO:0000313" key="4">
    <source>
        <dbReference type="Proteomes" id="UP000683000"/>
    </source>
</evidence>
<feature type="compositionally biased region" description="Polar residues" evidence="1">
    <location>
        <begin position="481"/>
        <end position="494"/>
    </location>
</feature>
<feature type="domain" description="DUF6532" evidence="2">
    <location>
        <begin position="214"/>
        <end position="384"/>
    </location>
</feature>
<dbReference type="AlphaFoldDB" id="A0A8I2YLR6"/>
<evidence type="ECO:0000259" key="2">
    <source>
        <dbReference type="Pfam" id="PF20149"/>
    </source>
</evidence>
<feature type="compositionally biased region" description="Gly residues" evidence="1">
    <location>
        <begin position="10"/>
        <end position="22"/>
    </location>
</feature>
<evidence type="ECO:0000256" key="1">
    <source>
        <dbReference type="SAM" id="MobiDB-lite"/>
    </source>
</evidence>